<keyword evidence="4" id="KW-0812">Transmembrane</keyword>
<dbReference type="PANTHER" id="PTHR24373">
    <property type="entry name" value="SLIT RELATED LEUCINE-RICH REPEAT NEURONAL PROTEIN"/>
    <property type="match status" value="1"/>
</dbReference>
<evidence type="ECO:0000256" key="1">
    <source>
        <dbReference type="ARBA" id="ARBA00022614"/>
    </source>
</evidence>
<keyword evidence="2 5" id="KW-0732">Signal</keyword>
<keyword evidence="4" id="KW-0472">Membrane</keyword>
<dbReference type="InterPro" id="IPR001611">
    <property type="entry name" value="Leu-rich_rpt"/>
</dbReference>
<dbReference type="VEuPathDB" id="VectorBase:AFAF014174"/>
<feature type="transmembrane region" description="Helical" evidence="4">
    <location>
        <begin position="540"/>
        <end position="560"/>
    </location>
</feature>
<dbReference type="Proteomes" id="UP000075886">
    <property type="component" value="Unassembled WGS sequence"/>
</dbReference>
<reference evidence="6" key="2">
    <citation type="submission" date="2020-05" db="UniProtKB">
        <authorList>
            <consortium name="EnsemblMetazoa"/>
        </authorList>
    </citation>
    <scope>IDENTIFICATION</scope>
    <source>
        <strain evidence="6">FAR1</strain>
    </source>
</reference>
<evidence type="ECO:0000313" key="6">
    <source>
        <dbReference type="EnsemblMetazoa" id="AFAF014174-PA"/>
    </source>
</evidence>
<name>A0A182QPB3_9DIPT</name>
<proteinExistence type="predicted"/>
<feature type="chain" id="PRO_5045743864" description="Leucine rich immune protein (Coil-less)" evidence="5">
    <location>
        <begin position="30"/>
        <end position="578"/>
    </location>
</feature>
<dbReference type="EnsemblMetazoa" id="AFAF014174-RA">
    <property type="protein sequence ID" value="AFAF014174-PA"/>
    <property type="gene ID" value="AFAF014174"/>
</dbReference>
<sequence>MPHKMKLSFAGLLLGVTLNALVSYQPTEAALCMCHPSSCVFINANSSILATPELYCSANMVNASDLLLLRYKESSLGVDALSSFTKLTSIDIFHGLLSRIEPGAFEKVPELTKIFIRNNLLTTVEDYTFRGLDALEILYLIANDLTTIAPHAFHGLKSLTHLVLSGNKLVNLPPTMLSASPLVRFISLNNNELTELPAGLFNNVNNLFRLDLSYNRLQSFDFPELQVALLFLQNNSLTSLNLGDHMSIVQADQNRIATILGTGANVTSLLLSDNAITDVTPITRMTNITKLSLSNNPLLPGSVFSNMGQLRELLLSHTNIQITERTFANLSWLTMLDLSYNNLTELDFKLFSPMVELRTLIVAYNRIPGINFIELREYLPELRVLEVCGNGWNSTYLEHVLGQMRRYHLQGDMQGIAHSMFFSTFYVELCSTASEAPTKPTTDDTDYYSEDLSELDQDIAEYFPSSTPSPTTELTVSNSRPVTTTTTVRVPGSVVSNSADQPSVAVRLNTVEMNEATETVKSAEQQPVLGSSPMYVTFQVLVYTFSVFGIVCLIVLGYYARQRRFDVRRITSDSVRLV</sequence>
<dbReference type="InterPro" id="IPR050328">
    <property type="entry name" value="Dev_Immune_Receptor"/>
</dbReference>
<dbReference type="SUPFAM" id="SSF52058">
    <property type="entry name" value="L domain-like"/>
    <property type="match status" value="1"/>
</dbReference>
<feature type="signal peptide" evidence="5">
    <location>
        <begin position="1"/>
        <end position="29"/>
    </location>
</feature>
<dbReference type="GO" id="GO:0005615">
    <property type="term" value="C:extracellular space"/>
    <property type="evidence" value="ECO:0007669"/>
    <property type="project" value="TreeGrafter"/>
</dbReference>
<dbReference type="SMART" id="SM00369">
    <property type="entry name" value="LRR_TYP"/>
    <property type="match status" value="8"/>
</dbReference>
<dbReference type="PANTHER" id="PTHR24373:SF392">
    <property type="entry name" value="NEPHROCAN"/>
    <property type="match status" value="1"/>
</dbReference>
<dbReference type="GO" id="GO:0031012">
    <property type="term" value="C:extracellular matrix"/>
    <property type="evidence" value="ECO:0007669"/>
    <property type="project" value="TreeGrafter"/>
</dbReference>
<evidence type="ECO:0000256" key="5">
    <source>
        <dbReference type="SAM" id="SignalP"/>
    </source>
</evidence>
<protein>
    <recommendedName>
        <fullName evidence="8">Leucine rich immune protein (Coil-less)</fullName>
    </recommendedName>
</protein>
<evidence type="ECO:0000256" key="4">
    <source>
        <dbReference type="SAM" id="Phobius"/>
    </source>
</evidence>
<evidence type="ECO:0000256" key="2">
    <source>
        <dbReference type="ARBA" id="ARBA00022729"/>
    </source>
</evidence>
<accession>A0A182QPB3</accession>
<dbReference type="InterPro" id="IPR003591">
    <property type="entry name" value="Leu-rich_rpt_typical-subtyp"/>
</dbReference>
<dbReference type="AlphaFoldDB" id="A0A182QPB3"/>
<organism evidence="6 7">
    <name type="scientific">Anopheles farauti</name>
    <dbReference type="NCBI Taxonomy" id="69004"/>
    <lineage>
        <taxon>Eukaryota</taxon>
        <taxon>Metazoa</taxon>
        <taxon>Ecdysozoa</taxon>
        <taxon>Arthropoda</taxon>
        <taxon>Hexapoda</taxon>
        <taxon>Insecta</taxon>
        <taxon>Pterygota</taxon>
        <taxon>Neoptera</taxon>
        <taxon>Endopterygota</taxon>
        <taxon>Diptera</taxon>
        <taxon>Nematocera</taxon>
        <taxon>Culicoidea</taxon>
        <taxon>Culicidae</taxon>
        <taxon>Anophelinae</taxon>
        <taxon>Anopheles</taxon>
    </lineage>
</organism>
<keyword evidence="1" id="KW-0433">Leucine-rich repeat</keyword>
<evidence type="ECO:0000313" key="7">
    <source>
        <dbReference type="Proteomes" id="UP000075886"/>
    </source>
</evidence>
<dbReference type="Pfam" id="PF13855">
    <property type="entry name" value="LRR_8"/>
    <property type="match status" value="2"/>
</dbReference>
<dbReference type="STRING" id="69004.A0A182QPB3"/>
<keyword evidence="3" id="KW-0677">Repeat</keyword>
<dbReference type="InterPro" id="IPR032675">
    <property type="entry name" value="LRR_dom_sf"/>
</dbReference>
<dbReference type="Gene3D" id="3.80.10.10">
    <property type="entry name" value="Ribonuclease Inhibitor"/>
    <property type="match status" value="1"/>
</dbReference>
<keyword evidence="7" id="KW-1185">Reference proteome</keyword>
<evidence type="ECO:0008006" key="8">
    <source>
        <dbReference type="Google" id="ProtNLM"/>
    </source>
</evidence>
<dbReference type="EMBL" id="AXCN02000314">
    <property type="status" value="NOT_ANNOTATED_CDS"/>
    <property type="molecule type" value="Genomic_DNA"/>
</dbReference>
<evidence type="ECO:0000256" key="3">
    <source>
        <dbReference type="ARBA" id="ARBA00022737"/>
    </source>
</evidence>
<reference evidence="7" key="1">
    <citation type="submission" date="2014-01" db="EMBL/GenBank/DDBJ databases">
        <title>The Genome Sequence of Anopheles farauti FAR1 (V2).</title>
        <authorList>
            <consortium name="The Broad Institute Genomics Platform"/>
            <person name="Neafsey D.E."/>
            <person name="Besansky N."/>
            <person name="Howell P."/>
            <person name="Walton C."/>
            <person name="Young S.K."/>
            <person name="Zeng Q."/>
            <person name="Gargeya S."/>
            <person name="Fitzgerald M."/>
            <person name="Haas B."/>
            <person name="Abouelleil A."/>
            <person name="Allen A.W."/>
            <person name="Alvarado L."/>
            <person name="Arachchi H.M."/>
            <person name="Berlin A.M."/>
            <person name="Chapman S.B."/>
            <person name="Gainer-Dewar J."/>
            <person name="Goldberg J."/>
            <person name="Griggs A."/>
            <person name="Gujja S."/>
            <person name="Hansen M."/>
            <person name="Howarth C."/>
            <person name="Imamovic A."/>
            <person name="Ireland A."/>
            <person name="Larimer J."/>
            <person name="McCowan C."/>
            <person name="Murphy C."/>
            <person name="Pearson M."/>
            <person name="Poon T.W."/>
            <person name="Priest M."/>
            <person name="Roberts A."/>
            <person name="Saif S."/>
            <person name="Shea T."/>
            <person name="Sisk P."/>
            <person name="Sykes S."/>
            <person name="Wortman J."/>
            <person name="Nusbaum C."/>
            <person name="Birren B."/>
        </authorList>
    </citation>
    <scope>NUCLEOTIDE SEQUENCE [LARGE SCALE GENOMIC DNA]</scope>
    <source>
        <strain evidence="7">FAR1</strain>
    </source>
</reference>
<keyword evidence="4" id="KW-1133">Transmembrane helix</keyword>